<keyword evidence="6" id="KW-0269">Exonuclease</keyword>
<evidence type="ECO:0000256" key="6">
    <source>
        <dbReference type="ARBA" id="ARBA00022839"/>
    </source>
</evidence>
<dbReference type="GO" id="GO:0004527">
    <property type="term" value="F:exonuclease activity"/>
    <property type="evidence" value="ECO:0007669"/>
    <property type="project" value="UniProtKB-KW"/>
</dbReference>
<dbReference type="PRINTS" id="PR00924">
    <property type="entry name" value="ALKEXNUCLASE"/>
</dbReference>
<proteinExistence type="inferred from homology"/>
<dbReference type="HAMAP" id="MF_04009">
    <property type="entry name" value="HSV_AN"/>
    <property type="match status" value="1"/>
</dbReference>
<evidence type="ECO:0000256" key="7">
    <source>
        <dbReference type="ARBA" id="ARBA00023200"/>
    </source>
</evidence>
<evidence type="ECO:0000256" key="5">
    <source>
        <dbReference type="ARBA" id="ARBA00022801"/>
    </source>
</evidence>
<dbReference type="InterPro" id="IPR034720">
    <property type="entry name" value="Viral_alk_exo"/>
</dbReference>
<evidence type="ECO:0000256" key="1">
    <source>
        <dbReference type="ARBA" id="ARBA00022562"/>
    </source>
</evidence>
<reference evidence="8" key="1">
    <citation type="submission" date="2016-08" db="EMBL/GenBank/DDBJ databases">
        <authorList>
            <person name="Seilhamer J.J."/>
        </authorList>
    </citation>
    <scope>NUCLEOTIDE SEQUENCE</scope>
    <source>
        <strain evidence="8">Lib01003</strain>
    </source>
</reference>
<dbReference type="GO" id="GO:0003677">
    <property type="term" value="F:DNA binding"/>
    <property type="evidence" value="ECO:0007669"/>
    <property type="project" value="InterPro"/>
</dbReference>
<dbReference type="SUPFAM" id="SSF52980">
    <property type="entry name" value="Restriction endonuclease-like"/>
    <property type="match status" value="1"/>
</dbReference>
<evidence type="ECO:0000256" key="3">
    <source>
        <dbReference type="ARBA" id="ARBA00022722"/>
    </source>
</evidence>
<dbReference type="Pfam" id="PF01771">
    <property type="entry name" value="Viral_alk_exo"/>
    <property type="match status" value="1"/>
</dbReference>
<gene>
    <name evidence="8" type="primary">UL12</name>
</gene>
<evidence type="ECO:0000256" key="4">
    <source>
        <dbReference type="ARBA" id="ARBA00022759"/>
    </source>
</evidence>
<keyword evidence="3" id="KW-0540">Nuclease</keyword>
<dbReference type="Proteomes" id="UP000280017">
    <property type="component" value="Segment"/>
</dbReference>
<evidence type="ECO:0000256" key="2">
    <source>
        <dbReference type="ARBA" id="ARBA00022581"/>
    </source>
</evidence>
<dbReference type="EMBL" id="LT608136">
    <property type="protein sequence ID" value="SCL76961.1"/>
    <property type="molecule type" value="Genomic_DNA"/>
</dbReference>
<protein>
    <submittedName>
        <fullName evidence="8">Deoxyribonuclease</fullName>
    </submittedName>
</protein>
<dbReference type="Gene3D" id="3.90.320.10">
    <property type="match status" value="1"/>
</dbReference>
<name>A0A1R3T531_9ALPH</name>
<keyword evidence="4" id="KW-0255">Endonuclease</keyword>
<keyword evidence="7" id="KW-1035">Host cytoplasm</keyword>
<evidence type="ECO:0000313" key="8">
    <source>
        <dbReference type="EMBL" id="SCL76961.1"/>
    </source>
</evidence>
<dbReference type="InterPro" id="IPR001616">
    <property type="entry name" value="Herpes_alk_exo"/>
</dbReference>
<keyword evidence="1" id="KW-1048">Host nucleus</keyword>
<dbReference type="InterPro" id="IPR011335">
    <property type="entry name" value="Restrct_endonuc-II-like"/>
</dbReference>
<keyword evidence="2" id="KW-0945">Host-virus interaction</keyword>
<keyword evidence="5" id="KW-0378">Hydrolase</keyword>
<sequence>MELRSARKLGKTVRKRIRIDSSSSDEMTTSTKKSTPASIKYNQRSRISISKMIGPVPDTLPARFHGYTFYDYLETDLRRSDYGMTVSPIYHRLAFLRDIVTWLEQDGFVIDVVKDLFGGPHVCMKPAHVLANALGSEHTTAIGLALEAETRLQSQCDLWKIMRKCLMTASAMRWDNYGPRLASGWNAPENPRSDFCTSRSIVFGNTNEQTARSLLAAYHLGASAPPTPDGLDNVNSNQSVFLFDDKKEREPYTCGLLLDVRTGMMGASMDMLVCERDAMGLLRPHSSETELEIYEIKCRAKYLFNPENPLSRIASRYKKLLNARTLKTFYRFINSIEKPCIEYFLPGSVPSANEALISCHDDWKMPVKTSGRERCYDLDKRHIDLNEAERSRVMLFSEPNRTTRTVSPLTWATGETTLEIQVFANPKHSNFRQVFIQSYVLSGYFPDRKPKPHIVTFFGRERRQDEIGLSFSLSGAIEPWSSNLDLTIRPEQAIPVALIVTPVIVDTDLFEVIERAGLRAFETLSEELWGKINLPECSLADVADEISS</sequence>
<dbReference type="InterPro" id="IPR011604">
    <property type="entry name" value="PDDEXK-like_dom_sf"/>
</dbReference>
<dbReference type="GO" id="GO:0004519">
    <property type="term" value="F:endonuclease activity"/>
    <property type="evidence" value="ECO:0007669"/>
    <property type="project" value="UniProtKB-KW"/>
</dbReference>
<accession>A0A1R3T531</accession>
<organism evidence="8">
    <name type="scientific">Spheniscid alphaherpesvirus 1</name>
    <dbReference type="NCBI Taxonomy" id="2560777"/>
    <lineage>
        <taxon>Viruses</taxon>
        <taxon>Duplodnaviria</taxon>
        <taxon>Heunggongvirae</taxon>
        <taxon>Peploviricota</taxon>
        <taxon>Herviviricetes</taxon>
        <taxon>Herpesvirales</taxon>
        <taxon>Orthoherpesviridae</taxon>
        <taxon>Alphaherpesvirinae</taxon>
        <taxon>Mardivirus</taxon>
        <taxon>Mardivirus spheniscidalpha1</taxon>
    </lineage>
</organism>